<keyword evidence="2" id="KW-1185">Reference proteome</keyword>
<name>A0AA88LQU1_TACVA</name>
<evidence type="ECO:0000313" key="2">
    <source>
        <dbReference type="Proteomes" id="UP001187315"/>
    </source>
</evidence>
<dbReference type="Proteomes" id="UP001187315">
    <property type="component" value="Unassembled WGS sequence"/>
</dbReference>
<gene>
    <name evidence="1" type="ORF">Q7C36_020915</name>
</gene>
<dbReference type="EMBL" id="JAVHJS010000022">
    <property type="protein sequence ID" value="KAK2821572.1"/>
    <property type="molecule type" value="Genomic_DNA"/>
</dbReference>
<dbReference type="AlphaFoldDB" id="A0AA88LQU1"/>
<comment type="caution">
    <text evidence="1">The sequence shown here is derived from an EMBL/GenBank/DDBJ whole genome shotgun (WGS) entry which is preliminary data.</text>
</comment>
<sequence>MLSRACFRVLSPLPLASRAATFRHLAAALSPFQPAGHVPSSRHRDSVRFLPTGWTRTFRAGHLEEIRHWRDCERLEISLTKRYKKESRV</sequence>
<accession>A0AA88LQU1</accession>
<reference evidence="1" key="1">
    <citation type="submission" date="2023-08" db="EMBL/GenBank/DDBJ databases">
        <title>Pelteobagrus vachellii genome.</title>
        <authorList>
            <person name="Liu H."/>
        </authorList>
    </citation>
    <scope>NUCLEOTIDE SEQUENCE</scope>
    <source>
        <strain evidence="1">PRFRI_2022a</strain>
        <tissue evidence="1">Muscle</tissue>
    </source>
</reference>
<protein>
    <submittedName>
        <fullName evidence="1">Uncharacterized protein</fullName>
    </submittedName>
</protein>
<organism evidence="1 2">
    <name type="scientific">Tachysurus vachellii</name>
    <name type="common">Darkbarbel catfish</name>
    <name type="synonym">Pelteobagrus vachellii</name>
    <dbReference type="NCBI Taxonomy" id="175792"/>
    <lineage>
        <taxon>Eukaryota</taxon>
        <taxon>Metazoa</taxon>
        <taxon>Chordata</taxon>
        <taxon>Craniata</taxon>
        <taxon>Vertebrata</taxon>
        <taxon>Euteleostomi</taxon>
        <taxon>Actinopterygii</taxon>
        <taxon>Neopterygii</taxon>
        <taxon>Teleostei</taxon>
        <taxon>Ostariophysi</taxon>
        <taxon>Siluriformes</taxon>
        <taxon>Bagridae</taxon>
        <taxon>Tachysurus</taxon>
    </lineage>
</organism>
<proteinExistence type="predicted"/>
<evidence type="ECO:0000313" key="1">
    <source>
        <dbReference type="EMBL" id="KAK2821572.1"/>
    </source>
</evidence>